<dbReference type="EMBL" id="LUXO01000039">
    <property type="protein sequence ID" value="KZV00612.1"/>
    <property type="molecule type" value="Genomic_DNA"/>
</dbReference>
<keyword evidence="6" id="KW-1133">Transmembrane helix</keyword>
<dbReference type="SUPFAM" id="SSF53807">
    <property type="entry name" value="Helical backbone' metal receptor"/>
    <property type="match status" value="1"/>
</dbReference>
<dbReference type="Proteomes" id="UP000076882">
    <property type="component" value="Unassembled WGS sequence"/>
</dbReference>
<dbReference type="GO" id="GO:0007155">
    <property type="term" value="P:cell adhesion"/>
    <property type="evidence" value="ECO:0007669"/>
    <property type="project" value="InterPro"/>
</dbReference>
<gene>
    <name evidence="8" type="ORF">Lp19_0305</name>
    <name evidence="9" type="ORF">NAB2_3201</name>
    <name evidence="7" type="ORF">Nizo2260_1660</name>
</gene>
<dbReference type="EMBL" id="LUWI01000022">
    <property type="protein sequence ID" value="KZU03420.1"/>
    <property type="molecule type" value="Genomic_DNA"/>
</dbReference>
<keyword evidence="3" id="KW-0479">Metal-binding</keyword>
<comment type="similarity">
    <text evidence="5">Belongs to the bacterial solute-binding protein 9 family.</text>
</comment>
<dbReference type="GO" id="GO:0030313">
    <property type="term" value="C:cell envelope"/>
    <property type="evidence" value="ECO:0007669"/>
    <property type="project" value="UniProtKB-SubCell"/>
</dbReference>
<sequence>MTTTVSFGKVNSNGYDLKRMGLQYMVNRRIWLYLAIILGLSGLLAGCQSSSTPSKTTNDKINIMASLDFYGQTAKAVAGKYGQVTSIIDRPSVDPHDYEPTVNTAKQASSAQLIIYNGLGYDDWMEKLTVNKAKGARVITVGTDVAHKTDGANEHVWYDPTTMPKLATKIATELSKIQPQHKHYFEQQAQKYQTNAKTITTMIKQLKQHANNQRVAVSEPVFDYSLKAIGYRISNTHFAHAIEEGSDPSPKDIQQMQQDIKHHRIAFFVENTQTDSNLVTNMVKLARKYDVPVLKVTETLPANQTYQSWMLSQYRQLAKIQKATAK</sequence>
<dbReference type="Proteomes" id="UP000076872">
    <property type="component" value="Unassembled WGS sequence"/>
</dbReference>
<dbReference type="AlphaFoldDB" id="A0A0M4CXS5"/>
<dbReference type="PATRIC" id="fig|1590.142.peg.2955"/>
<accession>A0A0M4CXS5</accession>
<dbReference type="PANTHER" id="PTHR42953:SF1">
    <property type="entry name" value="METAL-BINDING PROTEIN HI_0362-RELATED"/>
    <property type="match status" value="1"/>
</dbReference>
<evidence type="ECO:0000313" key="12">
    <source>
        <dbReference type="Proteomes" id="UP000076989"/>
    </source>
</evidence>
<dbReference type="Gene3D" id="3.40.50.1980">
    <property type="entry name" value="Nitrogenase molybdenum iron protein domain"/>
    <property type="match status" value="2"/>
</dbReference>
<dbReference type="Proteomes" id="UP000076989">
    <property type="component" value="Unassembled WGS sequence"/>
</dbReference>
<evidence type="ECO:0000313" key="7">
    <source>
        <dbReference type="EMBL" id="KZU03420.1"/>
    </source>
</evidence>
<evidence type="ECO:0000256" key="4">
    <source>
        <dbReference type="ARBA" id="ARBA00022729"/>
    </source>
</evidence>
<dbReference type="InterPro" id="IPR050492">
    <property type="entry name" value="Bact_metal-bind_prot9"/>
</dbReference>
<comment type="subcellular location">
    <subcellularLocation>
        <location evidence="1">Cell envelope</location>
    </subcellularLocation>
</comment>
<evidence type="ECO:0000256" key="1">
    <source>
        <dbReference type="ARBA" id="ARBA00004196"/>
    </source>
</evidence>
<name>A0A0M4CXS5_LACPN</name>
<keyword evidence="6" id="KW-0812">Transmembrane</keyword>
<evidence type="ECO:0000256" key="5">
    <source>
        <dbReference type="RuleBase" id="RU003512"/>
    </source>
</evidence>
<keyword evidence="4" id="KW-0732">Signal</keyword>
<evidence type="ECO:0000256" key="3">
    <source>
        <dbReference type="ARBA" id="ARBA00022723"/>
    </source>
</evidence>
<dbReference type="InterPro" id="IPR006127">
    <property type="entry name" value="ZnuA-like"/>
</dbReference>
<evidence type="ECO:0000313" key="9">
    <source>
        <dbReference type="EMBL" id="KZV00612.1"/>
    </source>
</evidence>
<evidence type="ECO:0000256" key="6">
    <source>
        <dbReference type="SAM" id="Phobius"/>
    </source>
</evidence>
<keyword evidence="6" id="KW-0472">Membrane</keyword>
<protein>
    <submittedName>
        <fullName evidence="8">Zinc ABC transporter periplasmic-bindingprotein ZnuA</fullName>
    </submittedName>
</protein>
<evidence type="ECO:0000313" key="8">
    <source>
        <dbReference type="EMBL" id="KZU98421.1"/>
    </source>
</evidence>
<dbReference type="PRINTS" id="PR00690">
    <property type="entry name" value="ADHESNFAMILY"/>
</dbReference>
<keyword evidence="2 5" id="KW-0813">Transport</keyword>
<comment type="caution">
    <text evidence="8">The sequence shown here is derived from an EMBL/GenBank/DDBJ whole genome shotgun (WGS) entry which is preliminary data.</text>
</comment>
<dbReference type="PANTHER" id="PTHR42953">
    <property type="entry name" value="HIGH-AFFINITY ZINC UPTAKE SYSTEM PROTEIN ZNUA-RELATED"/>
    <property type="match status" value="1"/>
</dbReference>
<proteinExistence type="inferred from homology"/>
<dbReference type="GO" id="GO:0046872">
    <property type="term" value="F:metal ion binding"/>
    <property type="evidence" value="ECO:0007669"/>
    <property type="project" value="UniProtKB-KW"/>
</dbReference>
<dbReference type="EMBL" id="LUXM01000005">
    <property type="protein sequence ID" value="KZU98421.1"/>
    <property type="molecule type" value="Genomic_DNA"/>
</dbReference>
<dbReference type="InterPro" id="IPR006128">
    <property type="entry name" value="Lipoprotein_PsaA-like"/>
</dbReference>
<evidence type="ECO:0000313" key="11">
    <source>
        <dbReference type="Proteomes" id="UP000076882"/>
    </source>
</evidence>
<dbReference type="Pfam" id="PF01297">
    <property type="entry name" value="ZnuA"/>
    <property type="match status" value="1"/>
</dbReference>
<feature type="transmembrane region" description="Helical" evidence="6">
    <location>
        <begin position="30"/>
        <end position="46"/>
    </location>
</feature>
<evidence type="ECO:0000256" key="2">
    <source>
        <dbReference type="ARBA" id="ARBA00022448"/>
    </source>
</evidence>
<dbReference type="GO" id="GO:0030001">
    <property type="term" value="P:metal ion transport"/>
    <property type="evidence" value="ECO:0007669"/>
    <property type="project" value="InterPro"/>
</dbReference>
<organism evidence="8 11">
    <name type="scientific">Lactiplantibacillus plantarum</name>
    <name type="common">Lactobacillus plantarum</name>
    <dbReference type="NCBI Taxonomy" id="1590"/>
    <lineage>
        <taxon>Bacteria</taxon>
        <taxon>Bacillati</taxon>
        <taxon>Bacillota</taxon>
        <taxon>Bacilli</taxon>
        <taxon>Lactobacillales</taxon>
        <taxon>Lactobacillaceae</taxon>
        <taxon>Lactiplantibacillus</taxon>
    </lineage>
</organism>
<evidence type="ECO:0000313" key="10">
    <source>
        <dbReference type="Proteomes" id="UP000076872"/>
    </source>
</evidence>
<reference evidence="10 11" key="1">
    <citation type="submission" date="2016-03" db="EMBL/GenBank/DDBJ databases">
        <title>Comparative genomics of 54 Lactobacillus plantarum strains reveals genomic uncoupling from niche constraints.</title>
        <authorList>
            <person name="Martino M.E."/>
        </authorList>
    </citation>
    <scope>NUCLEOTIDE SEQUENCE [LARGE SCALE GENOMIC DNA]</scope>
    <source>
        <strain evidence="8 11">19.1</strain>
        <strain evidence="9 10">NAB2</strain>
        <strain evidence="7 12">Nizo2260</strain>
    </source>
</reference>